<dbReference type="GO" id="GO:0005248">
    <property type="term" value="F:voltage-gated sodium channel activity"/>
    <property type="evidence" value="ECO:0007669"/>
    <property type="project" value="InterPro"/>
</dbReference>
<protein>
    <recommendedName>
        <fullName evidence="16">Sodium channel protein</fullName>
    </recommendedName>
</protein>
<feature type="compositionally biased region" description="Polar residues" evidence="17">
    <location>
        <begin position="1703"/>
        <end position="1716"/>
    </location>
</feature>
<feature type="region of interest" description="Disordered" evidence="17">
    <location>
        <begin position="1703"/>
        <end position="1730"/>
    </location>
</feature>
<keyword evidence="3 16" id="KW-0894">Sodium channel</keyword>
<feature type="transmembrane region" description="Helical" evidence="16">
    <location>
        <begin position="1425"/>
        <end position="1449"/>
    </location>
</feature>
<dbReference type="PRINTS" id="PR00170">
    <property type="entry name" value="NACHANNEL"/>
</dbReference>
<dbReference type="GO" id="GO:0086010">
    <property type="term" value="P:membrane depolarization during action potential"/>
    <property type="evidence" value="ECO:0007669"/>
    <property type="project" value="TreeGrafter"/>
</dbReference>
<evidence type="ECO:0000256" key="8">
    <source>
        <dbReference type="ARBA" id="ARBA00022989"/>
    </source>
</evidence>
<feature type="domain" description="Ion transport" evidence="18">
    <location>
        <begin position="514"/>
        <end position="751"/>
    </location>
</feature>
<feature type="domain" description="Ion transport" evidence="18">
    <location>
        <begin position="131"/>
        <end position="398"/>
    </location>
</feature>
<feature type="transmembrane region" description="Helical" evidence="16">
    <location>
        <begin position="638"/>
        <end position="659"/>
    </location>
</feature>
<keyword evidence="11 16" id="KW-0472">Membrane</keyword>
<feature type="compositionally biased region" description="Polar residues" evidence="17">
    <location>
        <begin position="1607"/>
        <end position="1626"/>
    </location>
</feature>
<keyword evidence="14 16" id="KW-0739">Sodium transport</keyword>
<keyword evidence="8 16" id="KW-1133">Transmembrane helix</keyword>
<evidence type="ECO:0000256" key="16">
    <source>
        <dbReference type="RuleBase" id="RU361132"/>
    </source>
</evidence>
<proteinExistence type="inferred from homology"/>
<feature type="region of interest" description="Disordered" evidence="17">
    <location>
        <begin position="1606"/>
        <end position="1631"/>
    </location>
</feature>
<keyword evidence="20" id="KW-1185">Reference proteome</keyword>
<keyword evidence="13" id="KW-0325">Glycoprotein</keyword>
<feature type="transmembrane region" description="Helical" evidence="16">
    <location>
        <begin position="927"/>
        <end position="953"/>
    </location>
</feature>
<dbReference type="Pfam" id="PF00520">
    <property type="entry name" value="Ion_trans"/>
    <property type="match status" value="4"/>
</dbReference>
<reference evidence="19 20" key="1">
    <citation type="submission" date="2022-05" db="EMBL/GenBank/DDBJ databases">
        <authorList>
            <consortium name="Genoscope - CEA"/>
            <person name="William W."/>
        </authorList>
    </citation>
    <scope>NUCLEOTIDE SEQUENCE [LARGE SCALE GENOMIC DNA]</scope>
</reference>
<feature type="transmembrane region" description="Helical" evidence="16">
    <location>
        <begin position="554"/>
        <end position="575"/>
    </location>
</feature>
<dbReference type="InterPro" id="IPR044564">
    <property type="entry name" value="Na_chnl_inactivation_gate"/>
</dbReference>
<dbReference type="InterPro" id="IPR043203">
    <property type="entry name" value="VGCC_Ca_Na"/>
</dbReference>
<dbReference type="PANTHER" id="PTHR10037:SF62">
    <property type="entry name" value="SODIUM CHANNEL PROTEIN 60E"/>
    <property type="match status" value="1"/>
</dbReference>
<dbReference type="InterPro" id="IPR005821">
    <property type="entry name" value="Ion_trans_dom"/>
</dbReference>
<evidence type="ECO:0000256" key="7">
    <source>
        <dbReference type="ARBA" id="ARBA00022882"/>
    </source>
</evidence>
<keyword evidence="9 16" id="KW-0915">Sodium</keyword>
<feature type="transmembrane region" description="Helical" evidence="16">
    <location>
        <begin position="1236"/>
        <end position="1254"/>
    </location>
</feature>
<dbReference type="InterPro" id="IPR001696">
    <property type="entry name" value="Na_channel_asu"/>
</dbReference>
<feature type="transmembrane region" description="Helical" evidence="16">
    <location>
        <begin position="1120"/>
        <end position="1144"/>
    </location>
</feature>
<feature type="transmembrane region" description="Helical" evidence="16">
    <location>
        <begin position="251"/>
        <end position="271"/>
    </location>
</feature>
<comment type="caution">
    <text evidence="19">The sequence shown here is derived from an EMBL/GenBank/DDBJ whole genome shotgun (WGS) entry which is preliminary data.</text>
</comment>
<keyword evidence="7 16" id="KW-0851">Voltage-gated channel</keyword>
<dbReference type="InterPro" id="IPR027359">
    <property type="entry name" value="Volt_channel_dom_sf"/>
</dbReference>
<keyword evidence="12" id="KW-1015">Disulfide bond</keyword>
<dbReference type="PANTHER" id="PTHR10037">
    <property type="entry name" value="VOLTAGE-GATED CATION CHANNEL CALCIUM AND SODIUM"/>
    <property type="match status" value="1"/>
</dbReference>
<feature type="domain" description="Ion transport" evidence="18">
    <location>
        <begin position="1205"/>
        <end position="1457"/>
    </location>
</feature>
<evidence type="ECO:0000256" key="10">
    <source>
        <dbReference type="ARBA" id="ARBA00023065"/>
    </source>
</evidence>
<dbReference type="FunFam" id="1.20.120.350:FF:000068">
    <property type="entry name" value="Sodium channel protein"/>
    <property type="match status" value="1"/>
</dbReference>
<evidence type="ECO:0000256" key="2">
    <source>
        <dbReference type="ARBA" id="ARBA00022448"/>
    </source>
</evidence>
<gene>
    <name evidence="19" type="ORF">PMEA_00035633</name>
</gene>
<keyword evidence="5 16" id="KW-0812">Transmembrane</keyword>
<dbReference type="Gene3D" id="1.10.238.10">
    <property type="entry name" value="EF-hand"/>
    <property type="match status" value="1"/>
</dbReference>
<dbReference type="FunFam" id="1.10.287.70:FF:000217">
    <property type="entry name" value="Sodium channel protein"/>
    <property type="match status" value="1"/>
</dbReference>
<feature type="transmembrane region" description="Helical" evidence="16">
    <location>
        <begin position="1206"/>
        <end position="1224"/>
    </location>
</feature>
<comment type="similarity">
    <text evidence="16">Belongs to the sodium channel (TC 1.A.1.10) family.</text>
</comment>
<accession>A0AAU9Y0H9</accession>
<dbReference type="EMBL" id="CALNXJ010000094">
    <property type="protein sequence ID" value="CAH3163611.1"/>
    <property type="molecule type" value="Genomic_DNA"/>
</dbReference>
<comment type="subcellular location">
    <subcellularLocation>
        <location evidence="1 16">Cell membrane</location>
        <topology evidence="1 16">Multi-pass membrane protein</topology>
    </subcellularLocation>
</comment>
<evidence type="ECO:0000256" key="3">
    <source>
        <dbReference type="ARBA" id="ARBA00022461"/>
    </source>
</evidence>
<keyword evidence="6" id="KW-0677">Repeat</keyword>
<keyword evidence="15 16" id="KW-0407">Ion channel</keyword>
<keyword evidence="2 16" id="KW-0813">Transport</keyword>
<comment type="function">
    <text evidence="16">Mediates the voltage-dependent sodium ion permeability of excitable membranes. Assuming opened or closed conformations in response to the voltage difference across the membrane, the protein forms a sodium-selective channel through which Na(+) ions may pass in accordance with their electrochemical gradient.</text>
</comment>
<dbReference type="Gene3D" id="1.10.287.70">
    <property type="match status" value="4"/>
</dbReference>
<keyword evidence="10 16" id="KW-0406">Ion transport</keyword>
<keyword evidence="4" id="KW-1003">Cell membrane</keyword>
<feature type="transmembrane region" description="Helical" evidence="16">
    <location>
        <begin position="1000"/>
        <end position="1026"/>
    </location>
</feature>
<evidence type="ECO:0000256" key="9">
    <source>
        <dbReference type="ARBA" id="ARBA00023053"/>
    </source>
</evidence>
<evidence type="ECO:0000259" key="18">
    <source>
        <dbReference type="Pfam" id="PF00520"/>
    </source>
</evidence>
<comment type="caution">
    <text evidence="16">Lacks conserved residue(s) required for the propagation of feature annotation.</text>
</comment>
<dbReference type="GO" id="GO:0019228">
    <property type="term" value="P:neuronal action potential"/>
    <property type="evidence" value="ECO:0007669"/>
    <property type="project" value="TreeGrafter"/>
</dbReference>
<feature type="transmembrane region" description="Helical" evidence="16">
    <location>
        <begin position="511"/>
        <end position="534"/>
    </location>
</feature>
<evidence type="ECO:0000313" key="19">
    <source>
        <dbReference type="EMBL" id="CAH3163611.1"/>
    </source>
</evidence>
<evidence type="ECO:0000256" key="1">
    <source>
        <dbReference type="ARBA" id="ARBA00004651"/>
    </source>
</evidence>
<evidence type="ECO:0000256" key="5">
    <source>
        <dbReference type="ARBA" id="ARBA00022692"/>
    </source>
</evidence>
<evidence type="ECO:0000313" key="20">
    <source>
        <dbReference type="Proteomes" id="UP001159428"/>
    </source>
</evidence>
<feature type="transmembrane region" description="Helical" evidence="16">
    <location>
        <begin position="888"/>
        <end position="906"/>
    </location>
</feature>
<dbReference type="FunFam" id="1.10.287.70:FF:000047">
    <property type="entry name" value="Sodium channel protein"/>
    <property type="match status" value="1"/>
</dbReference>
<dbReference type="Gene3D" id="1.20.120.350">
    <property type="entry name" value="Voltage-gated potassium channels. Chain C"/>
    <property type="match status" value="4"/>
</dbReference>
<dbReference type="CDD" id="cd13433">
    <property type="entry name" value="Na_channel_gate"/>
    <property type="match status" value="1"/>
</dbReference>
<feature type="transmembrane region" description="Helical" evidence="16">
    <location>
        <begin position="718"/>
        <end position="741"/>
    </location>
</feature>
<evidence type="ECO:0000256" key="12">
    <source>
        <dbReference type="ARBA" id="ARBA00023157"/>
    </source>
</evidence>
<dbReference type="SUPFAM" id="SSF81324">
    <property type="entry name" value="Voltage-gated potassium channels"/>
    <property type="match status" value="4"/>
</dbReference>
<evidence type="ECO:0000256" key="14">
    <source>
        <dbReference type="ARBA" id="ARBA00023201"/>
    </source>
</evidence>
<dbReference type="Proteomes" id="UP001159428">
    <property type="component" value="Unassembled WGS sequence"/>
</dbReference>
<name>A0AAU9Y0H9_9CNID</name>
<feature type="domain" description="Ion transport" evidence="18">
    <location>
        <begin position="886"/>
        <end position="1153"/>
    </location>
</feature>
<dbReference type="GO" id="GO:0001518">
    <property type="term" value="C:voltage-gated sodium channel complex"/>
    <property type="evidence" value="ECO:0007669"/>
    <property type="project" value="UniProtKB-UniRule"/>
</dbReference>
<evidence type="ECO:0000256" key="11">
    <source>
        <dbReference type="ARBA" id="ARBA00023136"/>
    </source>
</evidence>
<dbReference type="FunFam" id="1.20.120.350:FF:000075">
    <property type="entry name" value="Sodium channel protein"/>
    <property type="match status" value="1"/>
</dbReference>
<sequence>MADYSHFGNGSYADKSLVKAAEISRVVMTAQGPREMLPNNANGLPALPNGSTFKKGQLRQAPSYLLGKPLHDFDATGNGSPAKPSKETFLVLSRRSKMSNDQAYRFNMSKSLFLFEPLHPLRLLAIKIITHQYFEFFVIFIILINCICLALNNPPEEAEYIFTFIYTSEMFLKIFSRGFVLHSYAYLRNPWNCLDFTVVILGYVTFSPNVANFSGIRTVRVLRALRTISVLKGLKAMVNTLLRSMKMLKDVLILFVFFLAVMALIGLQLFVGHLRYKCVLDDDSLSTTYRANNESFWIYEEGKPVICGNGTAARTCPTNYTCLPDAGPNPDFGYTNFDHMGWSLVMSFQLLTMDFWENIYNKILASSGIWCVFYFLGGIFFCSFYLLNLVLAVVALSYELEIKSIHKETARQKHENKTAMSYPADSDTLEHLHPLTTKVQVLIKTIHSIRTQKKVEEITFRVPKEPPPPSLLRLIGSKNSFKEILDEKMKNEAFRTDMTWKRRLQRMMCDVMGHSIVEVTIMGFILANTVVLAVDHHQIDSQFKKVLDVLNLMFTTIFTVEMILKLVALGPLYYIQGKWNIFDGIIVIISLVDTGLELADFKESSGTSVFRTFRLFRILKLAQSWETMRRLLSTISNSVGPIGNITLILGLVIYIFALMGMKMFGKSYTPDKFGEDGVPRWNFNDFWHAFMMVFRVLCGEWIEPLWDCMRATSPAAAIPFFIPAFVIGNFIVLNLFLALLLNAFDSGDEEEEEGANDDDDEEDVFKKFLRKLTKTRKIPVFPVSDHRSGDGSCNSSQEIQAFGREKDNRNVRKFSQGREYSTVANIIPGVTSSPNRQGKSPVQPAEVDDCFPEFCMSPLTSCACCKNITCNNWLLFRWRTRTLVEHRYFEWFILFTVLISSLVLVFEDVYLPSKPTLQKALENLNYFFAFIFALEFVLKLIGLGLVGYFSSFWNCLDSLIVAISLVCVFEDQTLASLRSLRTVRALRPLRAVSRLEGMKVVVNALFSAIPGIANVLLVSLLFWLIFSILGVQLFAGKFYKCIDMDGERVSAELVPNKSTCLKYPEKYRWMNSNVNFDNVINGFLALFQVATFEGWMELMDDAVDSKEVDEQPADESYLGAYIYFVIFIVMGAFFVLNLFVGVIIDNFNSLKRRYDELSYMGMLLTDAQRKWVDILKESAKRKPPDNSIKPQNKVLQLLYDLVTSKVFEMGILGMIMLNMSVMMWQHYGQSEAMTMFNWIFTAVFILEAAMKLVALRQYYFTKAWNIFDFFICLCKLFFHLITRLAMEELTTGNIRFMNPGLLRVLRVARVARLLRILQFAKGIRQLLVALIISLPALLNVGTLLFLVIFIYAIIGMSTFGHVKKQKNLDDTVNFETFGRSMMLLFRLSTGAGWNDILESLMFREPDCDPDYGGFPNGNCGYPVGAVIYLVSYIFIVFLIIVNMYIAIILENVNRAQEGGLVIKKEDLDSYYEKWASFVTDGKQYLLVDQVSDFVAHLNEPFKIPKPNEQELVRMGINVRMGYRVQCFDLLRCLVKRLLEQKGESPLAFEQIASKLETHFRRRGVRKKSRISKSRSTSNEISSEEFATVSLTDETLKEDGSIPAITAAENSSVLEKSASSPKNTTPPRTKYRDPISTALMFQSAIKRFLDKRRTRGTVTFPMTNGFSSESVPRCSCSPLSSISSDQEVGDFMFGLELTPGSRSQISFDSAHGSNSPGCLSYDPFDSDGDSV</sequence>
<evidence type="ECO:0000256" key="13">
    <source>
        <dbReference type="ARBA" id="ARBA00023180"/>
    </source>
</evidence>
<feature type="transmembrane region" description="Helical" evidence="16">
    <location>
        <begin position="158"/>
        <end position="175"/>
    </location>
</feature>
<feature type="transmembrane region" description="Helical" evidence="16">
    <location>
        <begin position="1326"/>
        <end position="1354"/>
    </location>
</feature>
<organism evidence="19 20">
    <name type="scientific">Pocillopora meandrina</name>
    <dbReference type="NCBI Taxonomy" id="46732"/>
    <lineage>
        <taxon>Eukaryota</taxon>
        <taxon>Metazoa</taxon>
        <taxon>Cnidaria</taxon>
        <taxon>Anthozoa</taxon>
        <taxon>Hexacorallia</taxon>
        <taxon>Scleractinia</taxon>
        <taxon>Astrocoeniina</taxon>
        <taxon>Pocilloporidae</taxon>
        <taxon>Pocillopora</taxon>
    </lineage>
</organism>
<evidence type="ECO:0000256" key="17">
    <source>
        <dbReference type="SAM" id="MobiDB-lite"/>
    </source>
</evidence>
<evidence type="ECO:0000256" key="4">
    <source>
        <dbReference type="ARBA" id="ARBA00022475"/>
    </source>
</evidence>
<feature type="transmembrane region" description="Helical" evidence="16">
    <location>
        <begin position="133"/>
        <end position="152"/>
    </location>
</feature>
<evidence type="ECO:0000256" key="6">
    <source>
        <dbReference type="ARBA" id="ARBA00022737"/>
    </source>
</evidence>
<feature type="transmembrane region" description="Helical" evidence="16">
    <location>
        <begin position="372"/>
        <end position="398"/>
    </location>
</feature>
<evidence type="ECO:0000256" key="15">
    <source>
        <dbReference type="ARBA" id="ARBA00023303"/>
    </source>
</evidence>